<feature type="transmembrane region" description="Helical" evidence="3">
    <location>
        <begin position="12"/>
        <end position="29"/>
    </location>
</feature>
<keyword evidence="3" id="KW-0812">Transmembrane</keyword>
<evidence type="ECO:0000256" key="1">
    <source>
        <dbReference type="ARBA" id="ARBA00023002"/>
    </source>
</evidence>
<evidence type="ECO:0000256" key="2">
    <source>
        <dbReference type="RuleBase" id="RU000363"/>
    </source>
</evidence>
<dbReference type="Pfam" id="PF00106">
    <property type="entry name" value="adh_short"/>
    <property type="match status" value="1"/>
</dbReference>
<dbReference type="GeneID" id="20245233"/>
<accession>V4B4Y3</accession>
<evidence type="ECO:0008006" key="6">
    <source>
        <dbReference type="Google" id="ProtNLM"/>
    </source>
</evidence>
<dbReference type="KEGG" id="lgi:LOTGIDRAFT_197176"/>
<dbReference type="SUPFAM" id="SSF51735">
    <property type="entry name" value="NAD(P)-binding Rossmann-fold domains"/>
    <property type="match status" value="1"/>
</dbReference>
<dbReference type="InterPro" id="IPR002347">
    <property type="entry name" value="SDR_fam"/>
</dbReference>
<evidence type="ECO:0000256" key="3">
    <source>
        <dbReference type="SAM" id="Phobius"/>
    </source>
</evidence>
<dbReference type="PRINTS" id="PR00080">
    <property type="entry name" value="SDRFAMILY"/>
</dbReference>
<dbReference type="InterPro" id="IPR020904">
    <property type="entry name" value="Sc_DH/Rdtase_CS"/>
</dbReference>
<dbReference type="InterPro" id="IPR036291">
    <property type="entry name" value="NAD(P)-bd_dom_sf"/>
</dbReference>
<dbReference type="CTD" id="20245233"/>
<dbReference type="AlphaFoldDB" id="V4B4Y3"/>
<gene>
    <name evidence="4" type="ORF">LOTGIDRAFT_197176</name>
</gene>
<dbReference type="Gene3D" id="3.40.50.720">
    <property type="entry name" value="NAD(P)-binding Rossmann-like Domain"/>
    <property type="match status" value="1"/>
</dbReference>
<dbReference type="PANTHER" id="PTHR43157:SF31">
    <property type="entry name" value="PHOSPHATIDYLINOSITOL-GLYCAN BIOSYNTHESIS CLASS F PROTEIN"/>
    <property type="match status" value="1"/>
</dbReference>
<evidence type="ECO:0000313" key="5">
    <source>
        <dbReference type="Proteomes" id="UP000030746"/>
    </source>
</evidence>
<dbReference type="OrthoDB" id="191139at2759"/>
<dbReference type="EMBL" id="KB203660">
    <property type="protein sequence ID" value="ESO83499.1"/>
    <property type="molecule type" value="Genomic_DNA"/>
</dbReference>
<dbReference type="RefSeq" id="XP_009065757.1">
    <property type="nucleotide sequence ID" value="XM_009067509.1"/>
</dbReference>
<dbReference type="PROSITE" id="PS00061">
    <property type="entry name" value="ADH_SHORT"/>
    <property type="match status" value="1"/>
</dbReference>
<dbReference type="STRING" id="225164.V4B4Y3"/>
<evidence type="ECO:0000313" key="4">
    <source>
        <dbReference type="EMBL" id="ESO83499.1"/>
    </source>
</evidence>
<dbReference type="PRINTS" id="PR00081">
    <property type="entry name" value="GDHRDH"/>
</dbReference>
<comment type="similarity">
    <text evidence="2">Belongs to the short-chain dehydrogenases/reductases (SDR) family.</text>
</comment>
<dbReference type="Proteomes" id="UP000030746">
    <property type="component" value="Unassembled WGS sequence"/>
</dbReference>
<reference evidence="4 5" key="1">
    <citation type="journal article" date="2013" name="Nature">
        <title>Insights into bilaterian evolution from three spiralian genomes.</title>
        <authorList>
            <person name="Simakov O."/>
            <person name="Marletaz F."/>
            <person name="Cho S.J."/>
            <person name="Edsinger-Gonzales E."/>
            <person name="Havlak P."/>
            <person name="Hellsten U."/>
            <person name="Kuo D.H."/>
            <person name="Larsson T."/>
            <person name="Lv J."/>
            <person name="Arendt D."/>
            <person name="Savage R."/>
            <person name="Osoegawa K."/>
            <person name="de Jong P."/>
            <person name="Grimwood J."/>
            <person name="Chapman J.A."/>
            <person name="Shapiro H."/>
            <person name="Aerts A."/>
            <person name="Otillar R.P."/>
            <person name="Terry A.Y."/>
            <person name="Boore J.L."/>
            <person name="Grigoriev I.V."/>
            <person name="Lindberg D.R."/>
            <person name="Seaver E.C."/>
            <person name="Weisblat D.A."/>
            <person name="Putnam N.H."/>
            <person name="Rokhsar D.S."/>
        </authorList>
    </citation>
    <scope>NUCLEOTIDE SEQUENCE [LARGE SCALE GENOMIC DNA]</scope>
</reference>
<keyword evidence="5" id="KW-1185">Reference proteome</keyword>
<keyword evidence="3" id="KW-0472">Membrane</keyword>
<name>V4B4Y3_LOTGI</name>
<dbReference type="GO" id="GO:0016491">
    <property type="term" value="F:oxidoreductase activity"/>
    <property type="evidence" value="ECO:0007669"/>
    <property type="project" value="UniProtKB-KW"/>
</dbReference>
<dbReference type="PANTHER" id="PTHR43157">
    <property type="entry name" value="PHOSPHATIDYLINOSITOL-GLYCAN BIOSYNTHESIS CLASS F PROTEIN-RELATED"/>
    <property type="match status" value="1"/>
</dbReference>
<dbReference type="HOGENOM" id="CLU_010194_44_5_1"/>
<keyword evidence="3" id="KW-1133">Transmembrane helix</keyword>
<keyword evidence="1" id="KW-0560">Oxidoreductase</keyword>
<dbReference type="OMA" id="KTEYNDW"/>
<protein>
    <recommendedName>
        <fullName evidence="6">Retinol dehydrogenase 13</fullName>
    </recommendedName>
</protein>
<proteinExistence type="inferred from homology"/>
<sequence>MPLGIPPKYTVYGVIGFAVSFCGAIKYYSRGSKYKGKKNCLGKTFIVTGANSGIGRETAFNFAKEGGRVILACRDMEKCAAAKKEIINFTYNVQVICKKLDLASIKSIRQFAEEINKEETHVDVLVNNAGVMRCPETLTKDGIEMHLGVNHLGHFLLTNLLIEKLKGSVPSRVINVTCSAFVNGKINFKDLNSEDSYEEGVAYSQSKLALMLFTRELSKKLQGTGITVNAVHPGMSKTAIMRHTRLYNSKISSFFFWPIHFFVFKSVDRAAQTVLFAALDPSLQDVSGKYFSDCEEKEISENALNDEDAKRLWLTSEKWTRLT</sequence>
<organism evidence="4 5">
    <name type="scientific">Lottia gigantea</name>
    <name type="common">Giant owl limpet</name>
    <dbReference type="NCBI Taxonomy" id="225164"/>
    <lineage>
        <taxon>Eukaryota</taxon>
        <taxon>Metazoa</taxon>
        <taxon>Spiralia</taxon>
        <taxon>Lophotrochozoa</taxon>
        <taxon>Mollusca</taxon>
        <taxon>Gastropoda</taxon>
        <taxon>Patellogastropoda</taxon>
        <taxon>Lottioidea</taxon>
        <taxon>Lottiidae</taxon>
        <taxon>Lottia</taxon>
    </lineage>
</organism>